<protein>
    <recommendedName>
        <fullName evidence="1">DUF8212 domain-containing protein</fullName>
    </recommendedName>
</protein>
<sequence length="442" mass="49772">MRLLHLTSLEFEEFYGEEIPPYAILSHRWGKGEISYKDMRKKRNLEGPGFGKLQGFCKFARSNLSVHSVTENEDGAEPGWNESTLEWGWIDACCINSSSSAELTEAINSINSEFCCVYLADVTSTSEIYVAQEFEASEWFTRGWTLQELLAPRDVLFCNAQWTLIGHKCIHNPSECSSYDAAMSLNKEIATATNIHPKYLKSANAYAEASIACRMSWAAHRKTTRIEDVAYCLLGLFGVHLPPLYGEGENAFRRLQEELLRRSSDQSIFAWFNVNRYLLRYDMPELALLTTPILASHPTDFSTSGNVESLQRAPDTPYSLTNTGLEIRTRLKRYRASGSSETFYTLQLNCTGGQRVQPFYYYSGNPSTTMPTQLVLLDVGSVAGTRGGINQEIMRVHVRPAANFTKVKHPYQGGETDDVKYVKSDGDFYGFMQTPTGLVRVD</sequence>
<dbReference type="Proteomes" id="UP001175353">
    <property type="component" value="Unassembled WGS sequence"/>
</dbReference>
<dbReference type="PANTHER" id="PTHR10622">
    <property type="entry name" value="HET DOMAIN-CONTAINING PROTEIN"/>
    <property type="match status" value="1"/>
</dbReference>
<gene>
    <name evidence="2" type="ORF">LTR91_012921</name>
</gene>
<comment type="caution">
    <text evidence="2">The sequence shown here is derived from an EMBL/GenBank/DDBJ whole genome shotgun (WGS) entry which is preliminary data.</text>
</comment>
<dbReference type="EMBL" id="JAUJLE010000127">
    <property type="protein sequence ID" value="KAK0978578.1"/>
    <property type="molecule type" value="Genomic_DNA"/>
</dbReference>
<dbReference type="InterPro" id="IPR058525">
    <property type="entry name" value="DUF8212"/>
</dbReference>
<accession>A0AAN6KEG6</accession>
<name>A0AAN6KEG6_9PEZI</name>
<evidence type="ECO:0000313" key="3">
    <source>
        <dbReference type="Proteomes" id="UP001175353"/>
    </source>
</evidence>
<dbReference type="AlphaFoldDB" id="A0AAN6KEG6"/>
<feature type="domain" description="DUF8212" evidence="1">
    <location>
        <begin position="250"/>
        <end position="277"/>
    </location>
</feature>
<evidence type="ECO:0000313" key="2">
    <source>
        <dbReference type="EMBL" id="KAK0978578.1"/>
    </source>
</evidence>
<evidence type="ECO:0000259" key="1">
    <source>
        <dbReference type="Pfam" id="PF26640"/>
    </source>
</evidence>
<dbReference type="PANTHER" id="PTHR10622:SF12">
    <property type="entry name" value="HET DOMAIN-CONTAINING PROTEIN"/>
    <property type="match status" value="1"/>
</dbReference>
<dbReference type="Pfam" id="PF26640">
    <property type="entry name" value="DUF8212"/>
    <property type="match status" value="1"/>
</dbReference>
<reference evidence="2" key="1">
    <citation type="submission" date="2023-06" db="EMBL/GenBank/DDBJ databases">
        <title>Black Yeasts Isolated from many extreme environments.</title>
        <authorList>
            <person name="Coleine C."/>
            <person name="Stajich J.E."/>
            <person name="Selbmann L."/>
        </authorList>
    </citation>
    <scope>NUCLEOTIDE SEQUENCE</scope>
    <source>
        <strain evidence="2">CCFEE 5200</strain>
    </source>
</reference>
<keyword evidence="3" id="KW-1185">Reference proteome</keyword>
<proteinExistence type="predicted"/>
<organism evidence="2 3">
    <name type="scientific">Friedmanniomyces endolithicus</name>
    <dbReference type="NCBI Taxonomy" id="329885"/>
    <lineage>
        <taxon>Eukaryota</taxon>
        <taxon>Fungi</taxon>
        <taxon>Dikarya</taxon>
        <taxon>Ascomycota</taxon>
        <taxon>Pezizomycotina</taxon>
        <taxon>Dothideomycetes</taxon>
        <taxon>Dothideomycetidae</taxon>
        <taxon>Mycosphaerellales</taxon>
        <taxon>Teratosphaeriaceae</taxon>
        <taxon>Friedmanniomyces</taxon>
    </lineage>
</organism>